<dbReference type="PANTHER" id="PTHR43556">
    <property type="entry name" value="PEPTIDE CHAIN RELEASE FACTOR RF3"/>
    <property type="match status" value="1"/>
</dbReference>
<accession>A0AA96LEU6</accession>
<feature type="binding site" evidence="9">
    <location>
        <begin position="145"/>
        <end position="148"/>
    </location>
    <ligand>
        <name>GTP</name>
        <dbReference type="ChEBI" id="CHEBI:37565"/>
    </ligand>
</feature>
<dbReference type="InterPro" id="IPR009000">
    <property type="entry name" value="Transl_B-barrel_sf"/>
</dbReference>
<dbReference type="InterPro" id="IPR038467">
    <property type="entry name" value="RF3_dom_3_sf"/>
</dbReference>
<dbReference type="PROSITE" id="PS51722">
    <property type="entry name" value="G_TR_2"/>
    <property type="match status" value="1"/>
</dbReference>
<comment type="subcellular location">
    <subcellularLocation>
        <location evidence="1 9">Cytoplasm</location>
    </subcellularLocation>
</comment>
<feature type="binding site" evidence="9">
    <location>
        <begin position="23"/>
        <end position="30"/>
    </location>
    <ligand>
        <name>GTP</name>
        <dbReference type="ChEBI" id="CHEBI:37565"/>
    </ligand>
</feature>
<evidence type="ECO:0000256" key="7">
    <source>
        <dbReference type="ARBA" id="ARBA00025017"/>
    </source>
</evidence>
<dbReference type="PROSITE" id="PS00301">
    <property type="entry name" value="G_TR_1"/>
    <property type="match status" value="1"/>
</dbReference>
<evidence type="ECO:0000256" key="6">
    <source>
        <dbReference type="ARBA" id="ARBA00023134"/>
    </source>
</evidence>
<evidence type="ECO:0000313" key="12">
    <source>
        <dbReference type="Proteomes" id="UP001305702"/>
    </source>
</evidence>
<dbReference type="NCBIfam" id="TIGR00503">
    <property type="entry name" value="prfC"/>
    <property type="match status" value="1"/>
</dbReference>
<dbReference type="SUPFAM" id="SSF54980">
    <property type="entry name" value="EF-G C-terminal domain-like"/>
    <property type="match status" value="1"/>
</dbReference>
<dbReference type="PANTHER" id="PTHR43556:SF2">
    <property type="entry name" value="PEPTIDE CHAIN RELEASE FACTOR RF3"/>
    <property type="match status" value="1"/>
</dbReference>
<dbReference type="KEGG" id="paun:MJA45_05570"/>
<dbReference type="Pfam" id="PF16658">
    <property type="entry name" value="RF3_C"/>
    <property type="match status" value="1"/>
</dbReference>
<dbReference type="HAMAP" id="MF_00072">
    <property type="entry name" value="Rel_fac_3"/>
    <property type="match status" value="1"/>
</dbReference>
<dbReference type="PRINTS" id="PR00315">
    <property type="entry name" value="ELONGATNFCT"/>
</dbReference>
<proteinExistence type="inferred from homology"/>
<dbReference type="GO" id="GO:0005525">
    <property type="term" value="F:GTP binding"/>
    <property type="evidence" value="ECO:0007669"/>
    <property type="project" value="UniProtKB-UniRule"/>
</dbReference>
<evidence type="ECO:0000256" key="3">
    <source>
        <dbReference type="ARBA" id="ARBA00022490"/>
    </source>
</evidence>
<evidence type="ECO:0000256" key="8">
    <source>
        <dbReference type="ARBA" id="ARBA00073639"/>
    </source>
</evidence>
<evidence type="ECO:0000256" key="5">
    <source>
        <dbReference type="ARBA" id="ARBA00022917"/>
    </source>
</evidence>
<dbReference type="SUPFAM" id="SSF52540">
    <property type="entry name" value="P-loop containing nucleoside triphosphate hydrolases"/>
    <property type="match status" value="1"/>
</dbReference>
<dbReference type="RefSeq" id="WP_315606279.1">
    <property type="nucleotide sequence ID" value="NZ_CP130318.1"/>
</dbReference>
<dbReference type="Gene3D" id="3.30.70.3280">
    <property type="entry name" value="Peptide chain release factor 3, domain III"/>
    <property type="match status" value="1"/>
</dbReference>
<dbReference type="InterPro" id="IPR032090">
    <property type="entry name" value="RF3_C"/>
</dbReference>
<comment type="similarity">
    <text evidence="2 9">Belongs to the TRAFAC class translation factor GTPase superfamily. Classic translation factor GTPase family. PrfC subfamily.</text>
</comment>
<dbReference type="FunFam" id="2.40.30.10:FF:000040">
    <property type="entry name" value="Peptide chain release factor 3"/>
    <property type="match status" value="1"/>
</dbReference>
<dbReference type="Pfam" id="PF00009">
    <property type="entry name" value="GTP_EFTU"/>
    <property type="match status" value="1"/>
</dbReference>
<dbReference type="Proteomes" id="UP001305702">
    <property type="component" value="Chromosome"/>
</dbReference>
<keyword evidence="12" id="KW-1185">Reference proteome</keyword>
<organism evidence="11 12">
    <name type="scientific">Paenibacillus aurantius</name>
    <dbReference type="NCBI Taxonomy" id="2918900"/>
    <lineage>
        <taxon>Bacteria</taxon>
        <taxon>Bacillati</taxon>
        <taxon>Bacillota</taxon>
        <taxon>Bacilli</taxon>
        <taxon>Bacillales</taxon>
        <taxon>Paenibacillaceae</taxon>
        <taxon>Paenibacillus</taxon>
    </lineage>
</organism>
<dbReference type="GO" id="GO:0005829">
    <property type="term" value="C:cytosol"/>
    <property type="evidence" value="ECO:0007669"/>
    <property type="project" value="TreeGrafter"/>
</dbReference>
<feature type="binding site" evidence="9">
    <location>
        <begin position="91"/>
        <end position="95"/>
    </location>
    <ligand>
        <name>GTP</name>
        <dbReference type="ChEBI" id="CHEBI:37565"/>
    </ligand>
</feature>
<dbReference type="InterPro" id="IPR005225">
    <property type="entry name" value="Small_GTP-bd"/>
</dbReference>
<protein>
    <recommendedName>
        <fullName evidence="8 9">Peptide chain release factor 3</fullName>
        <shortName evidence="9">RF-3</shortName>
    </recommendedName>
</protein>
<dbReference type="Pfam" id="PF22042">
    <property type="entry name" value="EF-G_D2"/>
    <property type="match status" value="1"/>
</dbReference>
<dbReference type="EMBL" id="CP130318">
    <property type="protein sequence ID" value="WNQ12502.1"/>
    <property type="molecule type" value="Genomic_DNA"/>
</dbReference>
<dbReference type="GO" id="GO:0003924">
    <property type="term" value="F:GTPase activity"/>
    <property type="evidence" value="ECO:0007669"/>
    <property type="project" value="InterPro"/>
</dbReference>
<dbReference type="InterPro" id="IPR000795">
    <property type="entry name" value="T_Tr_GTP-bd_dom"/>
</dbReference>
<dbReference type="InterPro" id="IPR053905">
    <property type="entry name" value="EF-G-like_DII"/>
</dbReference>
<dbReference type="GO" id="GO:0006449">
    <property type="term" value="P:regulation of translational termination"/>
    <property type="evidence" value="ECO:0007669"/>
    <property type="project" value="UniProtKB-UniRule"/>
</dbReference>
<dbReference type="NCBIfam" id="NF001964">
    <property type="entry name" value="PRK00741.1"/>
    <property type="match status" value="1"/>
</dbReference>
<dbReference type="NCBIfam" id="TIGR00231">
    <property type="entry name" value="small_GTP"/>
    <property type="match status" value="1"/>
</dbReference>
<dbReference type="InterPro" id="IPR035647">
    <property type="entry name" value="EFG_III/V"/>
</dbReference>
<gene>
    <name evidence="9" type="primary">prfC</name>
    <name evidence="11" type="ORF">MJA45_05570</name>
</gene>
<dbReference type="InterPro" id="IPR027417">
    <property type="entry name" value="P-loop_NTPase"/>
</dbReference>
<evidence type="ECO:0000256" key="4">
    <source>
        <dbReference type="ARBA" id="ARBA00022741"/>
    </source>
</evidence>
<dbReference type="CDD" id="cd03689">
    <property type="entry name" value="RF3_II"/>
    <property type="match status" value="1"/>
</dbReference>
<dbReference type="InterPro" id="IPR031157">
    <property type="entry name" value="G_TR_CS"/>
</dbReference>
<name>A0AA96LEU6_9BACL</name>
<evidence type="ECO:0000256" key="2">
    <source>
        <dbReference type="ARBA" id="ARBA00009978"/>
    </source>
</evidence>
<sequence length="527" mass="59709">MSTSIEKELQSEVDKRRTFAIISHPDAGKTTLTEKLLLFGGAIRLAGTVKGRKASKHATSDWMEIEKQRGISVTSSVMQFDYEGCRVNILDTPGHQDFSEDTYRTLTAADSAVMLIDSAKGVEAQTKKLFQVCSKRGIPIFTFINKMDREGRDPFELLEELEEVLGIRSYPMNWPIGSGKQFNGVYDRAQTQVELFQGDEHTNISVRKVDGYEDPLVKEIAGEFLHKKLCEDLELLDVAGDPLDMEKVLRGELTPVFFGSAINNFGVQTFLDNFLQMAPKPEPRNSSAGPIEPTEPKFSGYVFKIQANMNPAHRDRIAFLRIVSGKFERGMAVKHVRVGKEIKLSQPQQFLAQDRDIVENAYPGDIIGLFDPGIFRIGDTLAQGRELEFDELPTFSPELFSKVTVKNALKHKQYQKGIDQLTEEGTIQVFRTIGFEDTILGVVGQLQFEVLEHRMRAEYGVEIQLHRTNYQFARWIVDDKIDPSKFRVNSQLVKDKKDNYVALFENEYALRTSMEKNPTAKFLETAP</sequence>
<keyword evidence="3 9" id="KW-0963">Cytoplasm</keyword>
<dbReference type="InterPro" id="IPR041732">
    <property type="entry name" value="RF3_GTP-bd"/>
</dbReference>
<evidence type="ECO:0000256" key="9">
    <source>
        <dbReference type="HAMAP-Rule" id="MF_00072"/>
    </source>
</evidence>
<dbReference type="CDD" id="cd04169">
    <property type="entry name" value="RF3"/>
    <property type="match status" value="1"/>
</dbReference>
<dbReference type="SUPFAM" id="SSF50447">
    <property type="entry name" value="Translation proteins"/>
    <property type="match status" value="1"/>
</dbReference>
<evidence type="ECO:0000259" key="10">
    <source>
        <dbReference type="PROSITE" id="PS51722"/>
    </source>
</evidence>
<keyword evidence="4 9" id="KW-0547">Nucleotide-binding</keyword>
<dbReference type="GO" id="GO:0016150">
    <property type="term" value="F:translation release factor activity, codon nonspecific"/>
    <property type="evidence" value="ECO:0007669"/>
    <property type="project" value="TreeGrafter"/>
</dbReference>
<evidence type="ECO:0000313" key="11">
    <source>
        <dbReference type="EMBL" id="WNQ12502.1"/>
    </source>
</evidence>
<feature type="domain" description="Tr-type G" evidence="10">
    <location>
        <begin position="14"/>
        <end position="282"/>
    </location>
</feature>
<reference evidence="11 12" key="1">
    <citation type="submission" date="2022-02" db="EMBL/GenBank/DDBJ databases">
        <title>Paenibacillus sp. MBLB1776 Whole Genome Shotgun Sequencing.</title>
        <authorList>
            <person name="Hwang C.Y."/>
            <person name="Cho E.-S."/>
            <person name="Seo M.-J."/>
        </authorList>
    </citation>
    <scope>NUCLEOTIDE SEQUENCE [LARGE SCALE GENOMIC DNA]</scope>
    <source>
        <strain evidence="11 12">MBLB1776</strain>
    </source>
</reference>
<keyword evidence="5 9" id="KW-0648">Protein biosynthesis</keyword>
<keyword evidence="6 9" id="KW-0342">GTP-binding</keyword>
<comment type="function">
    <text evidence="7 9">Increases the formation of ribosomal termination complexes and stimulates activities of RF-1 and RF-2. It binds guanine nucleotides and has strong preference for UGA stop codons. It may interact directly with the ribosome. The stimulation of RF-1 and RF-2 is significantly reduced by GTP and GDP, but not by GMP.</text>
</comment>
<dbReference type="AlphaFoldDB" id="A0AA96LEU6"/>
<dbReference type="Gene3D" id="3.40.50.300">
    <property type="entry name" value="P-loop containing nucleotide triphosphate hydrolases"/>
    <property type="match status" value="1"/>
</dbReference>
<dbReference type="FunFam" id="3.40.50.300:FF:000542">
    <property type="entry name" value="Peptide chain release factor 3"/>
    <property type="match status" value="1"/>
</dbReference>
<evidence type="ECO:0000256" key="1">
    <source>
        <dbReference type="ARBA" id="ARBA00004496"/>
    </source>
</evidence>
<dbReference type="Gene3D" id="2.40.30.10">
    <property type="entry name" value="Translation factors"/>
    <property type="match status" value="1"/>
</dbReference>
<dbReference type="GO" id="GO:0016149">
    <property type="term" value="F:translation release factor activity, codon specific"/>
    <property type="evidence" value="ECO:0007669"/>
    <property type="project" value="UniProtKB-UniRule"/>
</dbReference>
<dbReference type="FunFam" id="3.30.70.3280:FF:000001">
    <property type="entry name" value="Peptide chain release factor 3"/>
    <property type="match status" value="1"/>
</dbReference>
<dbReference type="InterPro" id="IPR004548">
    <property type="entry name" value="PrfC"/>
</dbReference>